<evidence type="ECO:0000313" key="2">
    <source>
        <dbReference type="Proteomes" id="UP000281112"/>
    </source>
</evidence>
<dbReference type="InterPro" id="IPR018772">
    <property type="entry name" value="Transcription_activator_HlyU"/>
</dbReference>
<name>A0A3N9TC71_9VIBR</name>
<organism evidence="1 2">
    <name type="scientific">Vibrio viridaestus</name>
    <dbReference type="NCBI Taxonomy" id="2487322"/>
    <lineage>
        <taxon>Bacteria</taxon>
        <taxon>Pseudomonadati</taxon>
        <taxon>Pseudomonadota</taxon>
        <taxon>Gammaproteobacteria</taxon>
        <taxon>Vibrionales</taxon>
        <taxon>Vibrionaceae</taxon>
        <taxon>Vibrio</taxon>
    </lineage>
</organism>
<proteinExistence type="predicted"/>
<dbReference type="RefSeq" id="WP_124938397.1">
    <property type="nucleotide sequence ID" value="NZ_RJVQ01000009.1"/>
</dbReference>
<dbReference type="OrthoDB" id="9800971at2"/>
<evidence type="ECO:0000313" key="1">
    <source>
        <dbReference type="EMBL" id="RQW61797.1"/>
    </source>
</evidence>
<accession>A0A3N9TC71</accession>
<gene>
    <name evidence="1" type="ORF">EES38_16950</name>
</gene>
<dbReference type="Proteomes" id="UP000281112">
    <property type="component" value="Unassembled WGS sequence"/>
</dbReference>
<dbReference type="EMBL" id="RJVQ01000009">
    <property type="protein sequence ID" value="RQW61797.1"/>
    <property type="molecule type" value="Genomic_DNA"/>
</dbReference>
<dbReference type="Pfam" id="PF10115">
    <property type="entry name" value="HlyU"/>
    <property type="match status" value="1"/>
</dbReference>
<reference evidence="1 2" key="1">
    <citation type="submission" date="2018-11" db="EMBL/GenBank/DDBJ databases">
        <title>Vibrio LJC006 sp. nov., isolated from seawater during the bloom of the enteromorpha.</title>
        <authorList>
            <person name="Liang J."/>
        </authorList>
    </citation>
    <scope>NUCLEOTIDE SEQUENCE [LARGE SCALE GENOMIC DNA]</scope>
    <source>
        <strain evidence="1 2">LJC006</strain>
    </source>
</reference>
<protein>
    <submittedName>
        <fullName evidence="1">Transcriptional regulator</fullName>
    </submittedName>
</protein>
<dbReference type="AlphaFoldDB" id="A0A3N9TC71"/>
<sequence length="95" mass="10832">MGFFSSLFGGAKTEPVQETVEPVEYKEFLIYPEAKAESGQFRVAGRICKPTTDDSEDKEHLFIRSDVLMTKDDANELMIRKAKMFIDQMGDKIFS</sequence>
<keyword evidence="2" id="KW-1185">Reference proteome</keyword>
<comment type="caution">
    <text evidence="1">The sequence shown here is derived from an EMBL/GenBank/DDBJ whole genome shotgun (WGS) entry which is preliminary data.</text>
</comment>